<feature type="domain" description="BD-FAE-like" evidence="5">
    <location>
        <begin position="51"/>
        <end position="163"/>
    </location>
</feature>
<proteinExistence type="inferred from homology"/>
<keyword evidence="7" id="KW-1185">Reference proteome</keyword>
<dbReference type="Proteomes" id="UP001354989">
    <property type="component" value="Plasmid pPP5"/>
</dbReference>
<dbReference type="Pfam" id="PF20434">
    <property type="entry name" value="BD-FAE"/>
    <property type="match status" value="1"/>
</dbReference>
<evidence type="ECO:0000259" key="5">
    <source>
        <dbReference type="Pfam" id="PF20434"/>
    </source>
</evidence>
<keyword evidence="2" id="KW-0378">Hydrolase</keyword>
<keyword evidence="6" id="KW-0614">Plasmid</keyword>
<comment type="similarity">
    <text evidence="1">Belongs to the 'GDXG' lipolytic enzyme family.</text>
</comment>
<dbReference type="InterPro" id="IPR050300">
    <property type="entry name" value="GDXG_lipolytic_enzyme"/>
</dbReference>
<dbReference type="Pfam" id="PF01738">
    <property type="entry name" value="DLH"/>
    <property type="match status" value="1"/>
</dbReference>
<dbReference type="EMBL" id="AP025297">
    <property type="protein sequence ID" value="BDD02034.1"/>
    <property type="molecule type" value="Genomic_DNA"/>
</dbReference>
<evidence type="ECO:0000256" key="1">
    <source>
        <dbReference type="ARBA" id="ARBA00010515"/>
    </source>
</evidence>
<feature type="signal peptide" evidence="3">
    <location>
        <begin position="1"/>
        <end position="20"/>
    </location>
</feature>
<feature type="chain" id="PRO_5045391315" evidence="3">
    <location>
        <begin position="21"/>
        <end position="284"/>
    </location>
</feature>
<protein>
    <submittedName>
        <fullName evidence="6">Lipase</fullName>
    </submittedName>
</protein>
<dbReference type="PANTHER" id="PTHR48081">
    <property type="entry name" value="AB HYDROLASE SUPERFAMILY PROTEIN C4A8.06C"/>
    <property type="match status" value="1"/>
</dbReference>
<dbReference type="Gene3D" id="3.40.50.1820">
    <property type="entry name" value="alpha/beta hydrolase"/>
    <property type="match status" value="1"/>
</dbReference>
<dbReference type="PANTHER" id="PTHR48081:SF30">
    <property type="entry name" value="ACETYL-HYDROLASE LIPR-RELATED"/>
    <property type="match status" value="1"/>
</dbReference>
<dbReference type="RefSeq" id="WP_338399216.1">
    <property type="nucleotide sequence ID" value="NZ_AP025297.1"/>
</dbReference>
<reference evidence="6 7" key="1">
    <citation type="submission" date="2021-12" db="EMBL/GenBank/DDBJ databases">
        <title>Genome sequencing of bacteria with rrn-lacking chromosome and rrn-plasmid.</title>
        <authorList>
            <person name="Anda M."/>
            <person name="Iwasaki W."/>
        </authorList>
    </citation>
    <scope>NUCLEOTIDE SEQUENCE [LARGE SCALE GENOMIC DNA]</scope>
    <source>
        <strain evidence="6 7">NBRC 101262</strain>
        <plasmid evidence="6 7">pPP5</plasmid>
    </source>
</reference>
<evidence type="ECO:0000313" key="7">
    <source>
        <dbReference type="Proteomes" id="UP001354989"/>
    </source>
</evidence>
<sequence length="284" mass="32107">MTHFFKLIFLLLITMSVAEAQPKQQDINHEKPFSLTYKNMDDVKLDMTLIYPDKFKKRKRYPCMVFFFGGGWNGGTIEQFRPQAEYFAARGMITVLADYRVKSRHKTTPYESVEDAKSAVRYLRKYAEILNIDPSKIVASGGSAGGHIAAATGVCPTLDNPNESTAISSRADALVLFNPVFDNGPSGFCHERMGQRWKEISPAHNITDQAPPTIVFLGKEDHLIPVSVAQNYKNCMQAVNRRCDLFLYDGAGHGFFNKNKYEGRFYKETITATDNFLKSLGYIR</sequence>
<accession>A0ABN6LJ86</accession>
<dbReference type="InterPro" id="IPR029058">
    <property type="entry name" value="AB_hydrolase_fold"/>
</dbReference>
<name>A0ABN6LJ86_9BACT</name>
<dbReference type="InterPro" id="IPR049492">
    <property type="entry name" value="BD-FAE-like_dom"/>
</dbReference>
<keyword evidence="3" id="KW-0732">Signal</keyword>
<evidence type="ECO:0000259" key="4">
    <source>
        <dbReference type="Pfam" id="PF01738"/>
    </source>
</evidence>
<evidence type="ECO:0000256" key="2">
    <source>
        <dbReference type="ARBA" id="ARBA00022801"/>
    </source>
</evidence>
<organism evidence="6 7">
    <name type="scientific">Persicobacter psychrovividus</name>
    <dbReference type="NCBI Taxonomy" id="387638"/>
    <lineage>
        <taxon>Bacteria</taxon>
        <taxon>Pseudomonadati</taxon>
        <taxon>Bacteroidota</taxon>
        <taxon>Cytophagia</taxon>
        <taxon>Cytophagales</taxon>
        <taxon>Persicobacteraceae</taxon>
        <taxon>Persicobacter</taxon>
    </lineage>
</organism>
<gene>
    <name evidence="6" type="ORF">PEPS_43140</name>
</gene>
<dbReference type="InterPro" id="IPR002925">
    <property type="entry name" value="Dienelactn_hydro"/>
</dbReference>
<feature type="domain" description="Dienelactone hydrolase" evidence="4">
    <location>
        <begin position="198"/>
        <end position="261"/>
    </location>
</feature>
<dbReference type="SUPFAM" id="SSF53474">
    <property type="entry name" value="alpha/beta-Hydrolases"/>
    <property type="match status" value="1"/>
</dbReference>
<evidence type="ECO:0000256" key="3">
    <source>
        <dbReference type="SAM" id="SignalP"/>
    </source>
</evidence>
<geneLocation type="plasmid" evidence="6 7">
    <name>pPP5</name>
</geneLocation>
<evidence type="ECO:0000313" key="6">
    <source>
        <dbReference type="EMBL" id="BDD02034.1"/>
    </source>
</evidence>